<gene>
    <name evidence="1" type="ORF">HYC85_030707</name>
</gene>
<dbReference type="EMBL" id="JACBKZ010000014">
    <property type="protein sequence ID" value="KAF5934536.1"/>
    <property type="molecule type" value="Genomic_DNA"/>
</dbReference>
<sequence>MRCSFLLSKRGNRVLRDRHGGDRRQCHWGLFIDEKLVAVARGAAVEGNEVWVTEAGEDLYFVHELLHSFEIVFVKLLHCNYTPVSNPILSGPQTSFGVGPKR</sequence>
<evidence type="ECO:0000313" key="1">
    <source>
        <dbReference type="EMBL" id="KAF5934536.1"/>
    </source>
</evidence>
<comment type="caution">
    <text evidence="1">The sequence shown here is derived from an EMBL/GenBank/DDBJ whole genome shotgun (WGS) entry which is preliminary data.</text>
</comment>
<proteinExistence type="predicted"/>
<reference evidence="2" key="1">
    <citation type="journal article" date="2020" name="Nat. Commun.">
        <title>Genome assembly of wild tea tree DASZ reveals pedigree and selection history of tea varieties.</title>
        <authorList>
            <person name="Zhang W."/>
            <person name="Zhang Y."/>
            <person name="Qiu H."/>
            <person name="Guo Y."/>
            <person name="Wan H."/>
            <person name="Zhang X."/>
            <person name="Scossa F."/>
            <person name="Alseekh S."/>
            <person name="Zhang Q."/>
            <person name="Wang P."/>
            <person name="Xu L."/>
            <person name="Schmidt M.H."/>
            <person name="Jia X."/>
            <person name="Li D."/>
            <person name="Zhu A."/>
            <person name="Guo F."/>
            <person name="Chen W."/>
            <person name="Ni D."/>
            <person name="Usadel B."/>
            <person name="Fernie A.R."/>
            <person name="Wen W."/>
        </authorList>
    </citation>
    <scope>NUCLEOTIDE SEQUENCE [LARGE SCALE GENOMIC DNA]</scope>
    <source>
        <strain evidence="2">cv. G240</strain>
    </source>
</reference>
<keyword evidence="2" id="KW-1185">Reference proteome</keyword>
<organism evidence="1 2">
    <name type="scientific">Camellia sinensis</name>
    <name type="common">Tea plant</name>
    <name type="synonym">Thea sinensis</name>
    <dbReference type="NCBI Taxonomy" id="4442"/>
    <lineage>
        <taxon>Eukaryota</taxon>
        <taxon>Viridiplantae</taxon>
        <taxon>Streptophyta</taxon>
        <taxon>Embryophyta</taxon>
        <taxon>Tracheophyta</taxon>
        <taxon>Spermatophyta</taxon>
        <taxon>Magnoliopsida</taxon>
        <taxon>eudicotyledons</taxon>
        <taxon>Gunneridae</taxon>
        <taxon>Pentapetalae</taxon>
        <taxon>asterids</taxon>
        <taxon>Ericales</taxon>
        <taxon>Theaceae</taxon>
        <taxon>Camellia</taxon>
    </lineage>
</organism>
<dbReference type="Proteomes" id="UP000593564">
    <property type="component" value="Unassembled WGS sequence"/>
</dbReference>
<evidence type="ECO:0000313" key="2">
    <source>
        <dbReference type="Proteomes" id="UP000593564"/>
    </source>
</evidence>
<dbReference type="AlphaFoldDB" id="A0A7J7G5G9"/>
<protein>
    <submittedName>
        <fullName evidence="1">Uncharacterized protein</fullName>
    </submittedName>
</protein>
<name>A0A7J7G5G9_CAMSI</name>
<reference evidence="1 2" key="2">
    <citation type="submission" date="2020-07" db="EMBL/GenBank/DDBJ databases">
        <title>Genome assembly of wild tea tree DASZ reveals pedigree and selection history of tea varieties.</title>
        <authorList>
            <person name="Zhang W."/>
        </authorList>
    </citation>
    <scope>NUCLEOTIDE SEQUENCE [LARGE SCALE GENOMIC DNA]</scope>
    <source>
        <strain evidence="2">cv. G240</strain>
        <tissue evidence="1">Leaf</tissue>
    </source>
</reference>
<accession>A0A7J7G5G9</accession>